<keyword evidence="4" id="KW-0934">Plastid</keyword>
<dbReference type="Pfam" id="PF00118">
    <property type="entry name" value="Cpn60_TCP1"/>
    <property type="match status" value="1"/>
</dbReference>
<protein>
    <submittedName>
        <fullName evidence="4">60-kDa chaperonin</fullName>
    </submittedName>
</protein>
<proteinExistence type="inferred from homology"/>
<dbReference type="SUPFAM" id="SSF48592">
    <property type="entry name" value="GroEL equatorial domain-like"/>
    <property type="match status" value="1"/>
</dbReference>
<dbReference type="GO" id="GO:0140662">
    <property type="term" value="F:ATP-dependent protein folding chaperone"/>
    <property type="evidence" value="ECO:0007669"/>
    <property type="project" value="InterPro"/>
</dbReference>
<accession>A0A3R5WXH3</accession>
<dbReference type="RefSeq" id="YP_009551054.1">
    <property type="nucleotide sequence ID" value="NC_040299.1"/>
</dbReference>
<reference evidence="4" key="1">
    <citation type="journal article" date="2019" name="Genome Biol. Evol.">
        <title>Plastid Genomes and Proteins Illuminate the Evolution of Eustigmatophyte Algae and Their Bacterial Endosymbionts.</title>
        <authorList>
            <person name="Sevcikova T."/>
            <person name="Yurchenko T."/>
            <person name="Fawley K.P."/>
            <person name="Amaral R."/>
            <person name="Strnad H."/>
            <person name="Santos L.M."/>
            <person name="Fawley M.W."/>
            <person name="Elias M."/>
        </authorList>
    </citation>
    <scope>NUCLEOTIDE SEQUENCE</scope>
    <source>
        <strain evidence="4">CAUP Q 401</strain>
    </source>
</reference>
<dbReference type="EMBL" id="MK281457">
    <property type="protein sequence ID" value="QAA11990.1"/>
    <property type="molecule type" value="Genomic_DNA"/>
</dbReference>
<dbReference type="FunFam" id="3.50.7.10:FF:000001">
    <property type="entry name" value="60 kDa chaperonin"/>
    <property type="match status" value="1"/>
</dbReference>
<dbReference type="PANTHER" id="PTHR45633">
    <property type="entry name" value="60 KDA HEAT SHOCK PROTEIN, MITOCHONDRIAL"/>
    <property type="match status" value="1"/>
</dbReference>
<dbReference type="Gene3D" id="3.30.260.10">
    <property type="entry name" value="TCP-1-like chaperonin intermediate domain"/>
    <property type="match status" value="1"/>
</dbReference>
<dbReference type="InterPro" id="IPR002423">
    <property type="entry name" value="Cpn60/GroEL/TCP-1"/>
</dbReference>
<name>A0A3R5WXH3_9STRA</name>
<dbReference type="InterPro" id="IPR027413">
    <property type="entry name" value="GROEL-like_equatorial_sf"/>
</dbReference>
<dbReference type="InterPro" id="IPR027410">
    <property type="entry name" value="TCP-1-like_intermed_sf"/>
</dbReference>
<dbReference type="GO" id="GO:0005524">
    <property type="term" value="F:ATP binding"/>
    <property type="evidence" value="ECO:0007669"/>
    <property type="project" value="InterPro"/>
</dbReference>
<dbReference type="InterPro" id="IPR001844">
    <property type="entry name" value="Cpn60/GroEL"/>
</dbReference>
<geneLocation type="plastid" evidence="4"/>
<comment type="similarity">
    <text evidence="1 3">Belongs to the chaperonin (HSP60) family.</text>
</comment>
<dbReference type="Gene3D" id="1.10.560.10">
    <property type="entry name" value="GroEL-like equatorial domain"/>
    <property type="match status" value="1"/>
</dbReference>
<keyword evidence="2" id="KW-0143">Chaperone</keyword>
<dbReference type="PRINTS" id="PR00298">
    <property type="entry name" value="CHAPERONIN60"/>
</dbReference>
<evidence type="ECO:0000256" key="2">
    <source>
        <dbReference type="ARBA" id="ARBA00023186"/>
    </source>
</evidence>
<dbReference type="AlphaFoldDB" id="A0A3R5WXH3"/>
<dbReference type="InterPro" id="IPR027409">
    <property type="entry name" value="GroEL-like_apical_dom_sf"/>
</dbReference>
<organism evidence="4">
    <name type="scientific">Pseudellipsoidion edaphicum</name>
    <dbReference type="NCBI Taxonomy" id="1431838"/>
    <lineage>
        <taxon>Eukaryota</taxon>
        <taxon>Sar</taxon>
        <taxon>Stramenopiles</taxon>
        <taxon>Ochrophyta</taxon>
        <taxon>Eustigmatophyceae</taxon>
        <taxon>Eustigmatales</taxon>
        <taxon>Neomonodaceae</taxon>
        <taxon>Pseudellipsoidion</taxon>
    </lineage>
</organism>
<dbReference type="GeneID" id="38948206"/>
<gene>
    <name evidence="4" type="primary">groEL</name>
</gene>
<sequence length="535" mass="60826">MKSINHQHIINSNEVQTYLERGIKTLAILIEETYGPLGKNILFDEKKSLSPELLKNGSKITCKLRTRNQFENLIFLLLEDSFQKVNNLSADGAKTFFLISSFIILKGFKNIVQNSERVEILAGIKKTIHYSLKLLHDKSQPINSKNFWNQILDSYLPNEQAVSNLFKQAYDKVGKSGQIIITDEPGDSNTLTIQRGLQIQRGYFSPYFVTDTKKMIANFDKPYLLITSQKISLDDGILIIILEQLIYEKRPFLLISPDIEESTLSTLILNKVNGILDVAYIKIPEDFNYHKVLLEDLAIYTKAKLIKSDRDWRNLKYSDLGQAQKVILTKTKTMIWAETNLQEKIIEKKCQELKQQILLGNSDYENEKKEERRKNFKGTNATVNLVGITDLETSDLKIRCNRGLLGAKSCLYEGVLPGGGTSFVQINEEIENWSRTNLYGNSLSGSKIVVTALLAPIGLLLKSQTKTTSLNSKNFKIIDQIRKHENFYISYDIKDNNLKDMYTSGIIDSFKSIKIILQTSKSLVSSILSIANLII</sequence>
<dbReference type="GO" id="GO:0042026">
    <property type="term" value="P:protein refolding"/>
    <property type="evidence" value="ECO:0007669"/>
    <property type="project" value="InterPro"/>
</dbReference>
<evidence type="ECO:0000256" key="3">
    <source>
        <dbReference type="RuleBase" id="RU000418"/>
    </source>
</evidence>
<evidence type="ECO:0000313" key="4">
    <source>
        <dbReference type="EMBL" id="QAA11990.1"/>
    </source>
</evidence>
<evidence type="ECO:0000256" key="1">
    <source>
        <dbReference type="ARBA" id="ARBA00006607"/>
    </source>
</evidence>
<dbReference type="Gene3D" id="3.50.7.10">
    <property type="entry name" value="GroEL"/>
    <property type="match status" value="1"/>
</dbReference>
<dbReference type="SUPFAM" id="SSF52029">
    <property type="entry name" value="GroEL apical domain-like"/>
    <property type="match status" value="1"/>
</dbReference>